<name>A0A1A9EYI2_9GAMM</name>
<proteinExistence type="predicted"/>
<dbReference type="OrthoDB" id="9800768at2"/>
<keyword evidence="2" id="KW-1185">Reference proteome</keyword>
<reference evidence="2" key="1">
    <citation type="submission" date="2016-05" db="EMBL/GenBank/DDBJ databases">
        <authorList>
            <person name="Baek K."/>
            <person name="Yang S.-J."/>
        </authorList>
    </citation>
    <scope>NUCLEOTIDE SEQUENCE [LARGE SCALE GENOMIC DNA]</scope>
    <source>
        <strain evidence="2">ST58-10</strain>
    </source>
</reference>
<organism evidence="1 2">
    <name type="scientific">Marinobacterium aestuarii</name>
    <dbReference type="NCBI Taxonomy" id="1821621"/>
    <lineage>
        <taxon>Bacteria</taxon>
        <taxon>Pseudomonadati</taxon>
        <taxon>Pseudomonadota</taxon>
        <taxon>Gammaproteobacteria</taxon>
        <taxon>Oceanospirillales</taxon>
        <taxon>Oceanospirillaceae</taxon>
        <taxon>Marinobacterium</taxon>
    </lineage>
</organism>
<accession>A0A1A9EYI2</accession>
<dbReference type="InterPro" id="IPR052517">
    <property type="entry name" value="GlcG_carb_metab_protein"/>
</dbReference>
<dbReference type="AlphaFoldDB" id="A0A1A9EYI2"/>
<dbReference type="PANTHER" id="PTHR34309">
    <property type="entry name" value="SLR1406 PROTEIN"/>
    <property type="match status" value="1"/>
</dbReference>
<gene>
    <name evidence="1" type="ORF">A8C75_12395</name>
</gene>
<dbReference type="EMBL" id="CP015839">
    <property type="protein sequence ID" value="ANG63194.1"/>
    <property type="molecule type" value="Genomic_DNA"/>
</dbReference>
<evidence type="ECO:0000313" key="2">
    <source>
        <dbReference type="Proteomes" id="UP000078070"/>
    </source>
</evidence>
<dbReference type="KEGG" id="mars:A8C75_12395"/>
<sequence>MLTINRLDQADARLLIAGAAARATEIGVPMCIAITDESGNLLAFERMDGGKVTSITVAQDKSFTASAARKATHEYNAACVPGNLVFGIHTALGGRLCVVGGGLPVMVDGEVVGGIGLSSGTPAQDMDCAQAGIDHFMQRRGA</sequence>
<protein>
    <submittedName>
        <fullName evidence="1">DNA polymerase III subunit delta</fullName>
    </submittedName>
</protein>
<reference evidence="1 2" key="2">
    <citation type="journal article" date="2018" name="Int. J. Syst. Evol. Microbiol.">
        <title>Marinobacterium aestuarii sp. nov., a benzene-degrading marine bacterium isolated from estuary sediment.</title>
        <authorList>
            <person name="Bae S.S."/>
            <person name="Jung J."/>
            <person name="Chung D."/>
            <person name="Baek K."/>
        </authorList>
    </citation>
    <scope>NUCLEOTIDE SEQUENCE [LARGE SCALE GENOMIC DNA]</scope>
    <source>
        <strain evidence="1 2">ST58-10</strain>
    </source>
</reference>
<dbReference type="RefSeq" id="WP_067382725.1">
    <property type="nucleotide sequence ID" value="NZ_CP015839.1"/>
</dbReference>
<dbReference type="STRING" id="1821621.A8C75_12395"/>
<evidence type="ECO:0000313" key="1">
    <source>
        <dbReference type="EMBL" id="ANG63194.1"/>
    </source>
</evidence>
<dbReference type="InterPro" id="IPR038084">
    <property type="entry name" value="PduO/GlcC-like_sf"/>
</dbReference>
<dbReference type="Gene3D" id="3.30.450.150">
    <property type="entry name" value="Haem-degrading domain"/>
    <property type="match status" value="1"/>
</dbReference>
<dbReference type="Proteomes" id="UP000078070">
    <property type="component" value="Chromosome"/>
</dbReference>
<dbReference type="Pfam" id="PF03928">
    <property type="entry name" value="HbpS-like"/>
    <property type="match status" value="1"/>
</dbReference>
<dbReference type="SUPFAM" id="SSF143744">
    <property type="entry name" value="GlcG-like"/>
    <property type="match status" value="1"/>
</dbReference>
<dbReference type="InterPro" id="IPR005624">
    <property type="entry name" value="PduO/GlcC-like"/>
</dbReference>
<dbReference type="PANTHER" id="PTHR34309:SF1">
    <property type="entry name" value="PROTEIN GLCG"/>
    <property type="match status" value="1"/>
</dbReference>